<keyword evidence="2" id="KW-0479">Metal-binding</keyword>
<keyword evidence="6" id="KW-1185">Reference proteome</keyword>
<dbReference type="InterPro" id="IPR051121">
    <property type="entry name" value="FAH"/>
</dbReference>
<dbReference type="InterPro" id="IPR011234">
    <property type="entry name" value="Fumarylacetoacetase-like_C"/>
</dbReference>
<evidence type="ECO:0000256" key="1">
    <source>
        <dbReference type="ARBA" id="ARBA00010211"/>
    </source>
</evidence>
<organism evidence="5 6">
    <name type="scientific">Halobacillus campisalis</name>
    <dbReference type="NCBI Taxonomy" id="435909"/>
    <lineage>
        <taxon>Bacteria</taxon>
        <taxon>Bacillati</taxon>
        <taxon>Bacillota</taxon>
        <taxon>Bacilli</taxon>
        <taxon>Bacillales</taxon>
        <taxon>Bacillaceae</taxon>
        <taxon>Halobacillus</taxon>
    </lineage>
</organism>
<evidence type="ECO:0000259" key="4">
    <source>
        <dbReference type="Pfam" id="PF10370"/>
    </source>
</evidence>
<name>A0ABW2K8T5_9BACI</name>
<evidence type="ECO:0000313" key="6">
    <source>
        <dbReference type="Proteomes" id="UP001596494"/>
    </source>
</evidence>
<dbReference type="RefSeq" id="WP_289214930.1">
    <property type="nucleotide sequence ID" value="NZ_JAPVRC010000002.1"/>
</dbReference>
<dbReference type="Pfam" id="PF10370">
    <property type="entry name" value="Rv2993c-like_N"/>
    <property type="match status" value="1"/>
</dbReference>
<dbReference type="Proteomes" id="UP001596494">
    <property type="component" value="Unassembled WGS sequence"/>
</dbReference>
<dbReference type="InterPro" id="IPR036663">
    <property type="entry name" value="Fumarylacetoacetase_C_sf"/>
</dbReference>
<evidence type="ECO:0000313" key="5">
    <source>
        <dbReference type="EMBL" id="MFC7322552.1"/>
    </source>
</evidence>
<sequence>MKYMRFKKDGETYFGVVKGHSITQLEGDYIKGETRPLATEFSLEEVEVLTPVVPGQVIGIGLNYELHAEETGKKIPEEPMMFMASPSAVTAHHTDIVLPTSEHRIDYEAELVIVIGKEAKHVEKEEAFSYIFGYTVGNDVSDRHLQKKDGQFTRAKSFPTFKPLGPVIETELNPNEAAIKLTLNGEVKQQSNTNDLIHDISELVAKVTEVMTLNPGDVIYTGTPSGVGPLSPGDVVEAEVDGIGVLRNTVK</sequence>
<gene>
    <name evidence="5" type="ORF">ACFQMN_16940</name>
</gene>
<dbReference type="EMBL" id="JBHTBY010000017">
    <property type="protein sequence ID" value="MFC7322552.1"/>
    <property type="molecule type" value="Genomic_DNA"/>
</dbReference>
<reference evidence="6" key="1">
    <citation type="journal article" date="2019" name="Int. J. Syst. Evol. Microbiol.">
        <title>The Global Catalogue of Microorganisms (GCM) 10K type strain sequencing project: providing services to taxonomists for standard genome sequencing and annotation.</title>
        <authorList>
            <consortium name="The Broad Institute Genomics Platform"/>
            <consortium name="The Broad Institute Genome Sequencing Center for Infectious Disease"/>
            <person name="Wu L."/>
            <person name="Ma J."/>
        </authorList>
    </citation>
    <scope>NUCLEOTIDE SEQUENCE [LARGE SCALE GENOMIC DNA]</scope>
    <source>
        <strain evidence="6">CCUG 73951</strain>
    </source>
</reference>
<dbReference type="Gene3D" id="3.90.850.10">
    <property type="entry name" value="Fumarylacetoacetase-like, C-terminal domain"/>
    <property type="match status" value="1"/>
</dbReference>
<dbReference type="Pfam" id="PF01557">
    <property type="entry name" value="FAA_hydrolase"/>
    <property type="match status" value="1"/>
</dbReference>
<dbReference type="InterPro" id="IPR018833">
    <property type="entry name" value="Rv2993c-like_N"/>
</dbReference>
<feature type="domain" description="Fumarylacetoacetase-like C-terminal" evidence="3">
    <location>
        <begin position="57"/>
        <end position="250"/>
    </location>
</feature>
<dbReference type="EC" id="3.7.-.-" evidence="5"/>
<keyword evidence="5" id="KW-0378">Hydrolase</keyword>
<comment type="caution">
    <text evidence="5">The sequence shown here is derived from an EMBL/GenBank/DDBJ whole genome shotgun (WGS) entry which is preliminary data.</text>
</comment>
<proteinExistence type="inferred from homology"/>
<protein>
    <submittedName>
        <fullName evidence="5">Fumarylacetoacetate hydrolase family protein</fullName>
        <ecNumber evidence="5">3.7.-.-</ecNumber>
    </submittedName>
</protein>
<evidence type="ECO:0000259" key="3">
    <source>
        <dbReference type="Pfam" id="PF01557"/>
    </source>
</evidence>
<accession>A0ABW2K8T5</accession>
<comment type="similarity">
    <text evidence="1">Belongs to the FAH family.</text>
</comment>
<dbReference type="SUPFAM" id="SSF56529">
    <property type="entry name" value="FAH"/>
    <property type="match status" value="1"/>
</dbReference>
<dbReference type="PANTHER" id="PTHR42796">
    <property type="entry name" value="FUMARYLACETOACETATE HYDROLASE DOMAIN-CONTAINING PROTEIN 2A-RELATED"/>
    <property type="match status" value="1"/>
</dbReference>
<feature type="domain" description="Rv2993c-like N-terminal" evidence="4">
    <location>
        <begin position="1"/>
        <end position="51"/>
    </location>
</feature>
<dbReference type="GO" id="GO:0016787">
    <property type="term" value="F:hydrolase activity"/>
    <property type="evidence" value="ECO:0007669"/>
    <property type="project" value="UniProtKB-KW"/>
</dbReference>
<dbReference type="PANTHER" id="PTHR42796:SF4">
    <property type="entry name" value="FUMARYLACETOACETATE HYDROLASE DOMAIN-CONTAINING PROTEIN 2A"/>
    <property type="match status" value="1"/>
</dbReference>
<evidence type="ECO:0000256" key="2">
    <source>
        <dbReference type="ARBA" id="ARBA00022723"/>
    </source>
</evidence>